<feature type="compositionally biased region" description="Basic and acidic residues" evidence="7">
    <location>
        <begin position="125"/>
        <end position="135"/>
    </location>
</feature>
<organism evidence="9 10">
    <name type="scientific">Microthyrium microscopicum</name>
    <dbReference type="NCBI Taxonomy" id="703497"/>
    <lineage>
        <taxon>Eukaryota</taxon>
        <taxon>Fungi</taxon>
        <taxon>Dikarya</taxon>
        <taxon>Ascomycota</taxon>
        <taxon>Pezizomycotina</taxon>
        <taxon>Dothideomycetes</taxon>
        <taxon>Dothideomycetes incertae sedis</taxon>
        <taxon>Microthyriales</taxon>
        <taxon>Microthyriaceae</taxon>
        <taxon>Microthyrium</taxon>
    </lineage>
</organism>
<dbReference type="GO" id="GO:0005664">
    <property type="term" value="C:nuclear origin of replication recognition complex"/>
    <property type="evidence" value="ECO:0007669"/>
    <property type="project" value="TreeGrafter"/>
</dbReference>
<dbReference type="SUPFAM" id="SSF52540">
    <property type="entry name" value="P-loop containing nucleoside triphosphate hydrolases"/>
    <property type="match status" value="1"/>
</dbReference>
<evidence type="ECO:0000256" key="4">
    <source>
        <dbReference type="ARBA" id="ARBA00022705"/>
    </source>
</evidence>
<evidence type="ECO:0000313" key="9">
    <source>
        <dbReference type="EMBL" id="KAF2665680.1"/>
    </source>
</evidence>
<evidence type="ECO:0000256" key="2">
    <source>
        <dbReference type="ARBA" id="ARBA00005334"/>
    </source>
</evidence>
<keyword evidence="4" id="KW-0235">DNA replication</keyword>
<reference evidence="9" key="1">
    <citation type="journal article" date="2020" name="Stud. Mycol.">
        <title>101 Dothideomycetes genomes: a test case for predicting lifestyles and emergence of pathogens.</title>
        <authorList>
            <person name="Haridas S."/>
            <person name="Albert R."/>
            <person name="Binder M."/>
            <person name="Bloem J."/>
            <person name="Labutti K."/>
            <person name="Salamov A."/>
            <person name="Andreopoulos B."/>
            <person name="Baker S."/>
            <person name="Barry K."/>
            <person name="Bills G."/>
            <person name="Bluhm B."/>
            <person name="Cannon C."/>
            <person name="Castanera R."/>
            <person name="Culley D."/>
            <person name="Daum C."/>
            <person name="Ezra D."/>
            <person name="Gonzalez J."/>
            <person name="Henrissat B."/>
            <person name="Kuo A."/>
            <person name="Liang C."/>
            <person name="Lipzen A."/>
            <person name="Lutzoni F."/>
            <person name="Magnuson J."/>
            <person name="Mondo S."/>
            <person name="Nolan M."/>
            <person name="Ohm R."/>
            <person name="Pangilinan J."/>
            <person name="Park H.-J."/>
            <person name="Ramirez L."/>
            <person name="Alfaro M."/>
            <person name="Sun H."/>
            <person name="Tritt A."/>
            <person name="Yoshinaga Y."/>
            <person name="Zwiers L.-H."/>
            <person name="Turgeon B."/>
            <person name="Goodwin S."/>
            <person name="Spatafora J."/>
            <person name="Crous P."/>
            <person name="Grigoriev I."/>
        </authorList>
    </citation>
    <scope>NUCLEOTIDE SEQUENCE</scope>
    <source>
        <strain evidence="9">CBS 115976</strain>
    </source>
</reference>
<feature type="domain" description="AAA+ ATPase" evidence="8">
    <location>
        <begin position="337"/>
        <end position="503"/>
    </location>
</feature>
<dbReference type="GO" id="GO:0006270">
    <property type="term" value="P:DNA replication initiation"/>
    <property type="evidence" value="ECO:0007669"/>
    <property type="project" value="TreeGrafter"/>
</dbReference>
<protein>
    <recommendedName>
        <fullName evidence="3">Origin recognition complex subunit 4</fullName>
    </recommendedName>
</protein>
<dbReference type="EMBL" id="MU004240">
    <property type="protein sequence ID" value="KAF2665680.1"/>
    <property type="molecule type" value="Genomic_DNA"/>
</dbReference>
<dbReference type="Pfam" id="PF14629">
    <property type="entry name" value="ORC4_C"/>
    <property type="match status" value="1"/>
</dbReference>
<dbReference type="AlphaFoldDB" id="A0A6A6U193"/>
<evidence type="ECO:0000256" key="5">
    <source>
        <dbReference type="ARBA" id="ARBA00023125"/>
    </source>
</evidence>
<feature type="compositionally biased region" description="Basic and acidic residues" evidence="7">
    <location>
        <begin position="101"/>
        <end position="112"/>
    </location>
</feature>
<dbReference type="InterPro" id="IPR016527">
    <property type="entry name" value="ORC4"/>
</dbReference>
<evidence type="ECO:0000256" key="1">
    <source>
        <dbReference type="ARBA" id="ARBA00004123"/>
    </source>
</evidence>
<evidence type="ECO:0000256" key="6">
    <source>
        <dbReference type="ARBA" id="ARBA00023242"/>
    </source>
</evidence>
<evidence type="ECO:0000313" key="10">
    <source>
        <dbReference type="Proteomes" id="UP000799302"/>
    </source>
</evidence>
<dbReference type="OrthoDB" id="343623at2759"/>
<evidence type="ECO:0000256" key="7">
    <source>
        <dbReference type="SAM" id="MobiDB-lite"/>
    </source>
</evidence>
<dbReference type="InterPro" id="IPR003593">
    <property type="entry name" value="AAA+_ATPase"/>
</dbReference>
<keyword evidence="5" id="KW-0238">DNA-binding</keyword>
<dbReference type="SMART" id="SM00382">
    <property type="entry name" value="AAA"/>
    <property type="match status" value="1"/>
</dbReference>
<evidence type="ECO:0000256" key="3">
    <source>
        <dbReference type="ARBA" id="ARBA00019083"/>
    </source>
</evidence>
<dbReference type="InterPro" id="IPR027417">
    <property type="entry name" value="P-loop_NTPase"/>
</dbReference>
<comment type="similarity">
    <text evidence="2">Belongs to the ORC4 family.</text>
</comment>
<keyword evidence="6" id="KW-0539">Nucleus</keyword>
<keyword evidence="10" id="KW-1185">Reference proteome</keyword>
<dbReference type="InterPro" id="IPR017956">
    <property type="entry name" value="AT_hook_DNA-bd_motif"/>
</dbReference>
<proteinExistence type="inferred from homology"/>
<dbReference type="InterPro" id="IPR032705">
    <property type="entry name" value="ORC4_C"/>
</dbReference>
<feature type="compositionally biased region" description="Polar residues" evidence="7">
    <location>
        <begin position="23"/>
        <end position="61"/>
    </location>
</feature>
<dbReference type="FunFam" id="3.40.50.300:FF:001597">
    <property type="entry name" value="Origin recognition complex subunit Orc4"/>
    <property type="match status" value="1"/>
</dbReference>
<accession>A0A6A6U193</accession>
<dbReference type="GO" id="GO:0003688">
    <property type="term" value="F:DNA replication origin binding"/>
    <property type="evidence" value="ECO:0007669"/>
    <property type="project" value="TreeGrafter"/>
</dbReference>
<feature type="compositionally biased region" description="Acidic residues" evidence="7">
    <location>
        <begin position="89"/>
        <end position="100"/>
    </location>
</feature>
<feature type="region of interest" description="Disordered" evidence="7">
    <location>
        <begin position="1"/>
        <end position="234"/>
    </location>
</feature>
<evidence type="ECO:0000259" key="8">
    <source>
        <dbReference type="SMART" id="SM00382"/>
    </source>
</evidence>
<name>A0A6A6U193_9PEZI</name>
<dbReference type="PANTHER" id="PTHR12087:SF0">
    <property type="entry name" value="ORIGIN RECOGNITION COMPLEX SUBUNIT 4"/>
    <property type="match status" value="1"/>
</dbReference>
<dbReference type="SMART" id="SM00384">
    <property type="entry name" value="AT_hook"/>
    <property type="match status" value="2"/>
</dbReference>
<feature type="compositionally biased region" description="Low complexity" evidence="7">
    <location>
        <begin position="66"/>
        <end position="79"/>
    </location>
</feature>
<dbReference type="Pfam" id="PF13191">
    <property type="entry name" value="AAA_16"/>
    <property type="match status" value="1"/>
</dbReference>
<sequence>MSEDTRSSKRRRVSSKLDPPTPTKQRLATPRNATSSVNTKQRKSSTLARETNGSDVGNTPQKHAALRAATALNSTTANSKELEAREASDESNEESAEDSDPEPRRSGRERKPSAKLKWISGEVGKAVKADNRKSEGTTSSAKGSKGGDRLSEPRPRQSKVKPPANANTIVPKKRGRPPKAPILPEPESSEAEPLEPDSPIQDTPRKRGRPPKKRLERENEAEQPNSTAKIVPKATPKEISKTKTLNGYTGKTTEPVIGATILAQEELPMQSNEAQNELIKSAVSLLKCFPEGQFPFTKLLSLVTEKLTQRRPIPLTHLEDEYSKVYSLLEATVTAGEGNSMLVVGARGSGKSALVNKALKELAKDQKDHFHVVKLSGFIQTDDKIALREIWRQLGKEMEVDEEASKSYADTLTMLLALLSHPEEITGEAVDGVAKSVVFVMDEFDLFATHARQTLLYNLLDIAQSRKAPIAVLGLTTKFDVTERLEKRVKSRFSHRYVHLPLPKSLFAFKDICEAALTIHSEELSFDEQVAISQTIQTPQKRKNGNWETSDCLAAWNESVKILMSSGEFINAYIKPVYHLSKSVPTVLSSLVIPLNTLFTPEGYFKPLFPTEHFLSYKPDIPLLAPTSTLALLLPSLSELQLSLLIAAARLDIIHSTDTCSFGMAYAEYVSLAGTARMQNSAAGALATGAGARVWGRDVAKGEWEALVRLGLLVPVSESAVTSVGALVKIDVRLEEIPGAVPGISSMMEKWCTQL</sequence>
<dbReference type="InterPro" id="IPR041664">
    <property type="entry name" value="AAA_16"/>
</dbReference>
<dbReference type="Gene3D" id="3.40.50.300">
    <property type="entry name" value="P-loop containing nucleotide triphosphate hydrolases"/>
    <property type="match status" value="1"/>
</dbReference>
<comment type="subcellular location">
    <subcellularLocation>
        <location evidence="1">Nucleus</location>
    </subcellularLocation>
</comment>
<dbReference type="PANTHER" id="PTHR12087">
    <property type="entry name" value="ORIGIN RECOGNITION COMPLEX SUBUNIT 4"/>
    <property type="match status" value="1"/>
</dbReference>
<gene>
    <name evidence="9" type="ORF">BT63DRAFT_443036</name>
</gene>
<feature type="compositionally biased region" description="Basic and acidic residues" evidence="7">
    <location>
        <begin position="145"/>
        <end position="155"/>
    </location>
</feature>
<dbReference type="Proteomes" id="UP000799302">
    <property type="component" value="Unassembled WGS sequence"/>
</dbReference>